<reference evidence="3" key="1">
    <citation type="journal article" date="2022" name="Int. J. Syst. Evol. Microbiol.">
        <title>Anaeromyxobacter oryzae sp. nov., Anaeromyxobacter diazotrophicus sp. nov. and Anaeromyxobacter paludicola sp. nov., isolated from paddy soils.</title>
        <authorList>
            <person name="Itoh H."/>
            <person name="Xu Z."/>
            <person name="Mise K."/>
            <person name="Masuda Y."/>
            <person name="Ushijima N."/>
            <person name="Hayakawa C."/>
            <person name="Shiratori Y."/>
            <person name="Senoo K."/>
        </authorList>
    </citation>
    <scope>NUCLEOTIDE SEQUENCE [LARGE SCALE GENOMIC DNA]</scope>
    <source>
        <strain evidence="3">Red232</strain>
    </source>
</reference>
<dbReference type="Proteomes" id="UP001162891">
    <property type="component" value="Chromosome"/>
</dbReference>
<accession>A0ABM7WW13</accession>
<dbReference type="RefSeq" id="WP_248361841.1">
    <property type="nucleotide sequence ID" value="NZ_AP025591.1"/>
</dbReference>
<keyword evidence="3" id="KW-1185">Reference proteome</keyword>
<evidence type="ECO:0000313" key="2">
    <source>
        <dbReference type="EMBL" id="BDG03654.1"/>
    </source>
</evidence>
<feature type="chain" id="PRO_5045943722" description="Lipoprotein" evidence="1">
    <location>
        <begin position="23"/>
        <end position="192"/>
    </location>
</feature>
<dbReference type="EMBL" id="AP025591">
    <property type="protein sequence ID" value="BDG03654.1"/>
    <property type="molecule type" value="Genomic_DNA"/>
</dbReference>
<feature type="signal peptide" evidence="1">
    <location>
        <begin position="1"/>
        <end position="22"/>
    </location>
</feature>
<sequence length="192" mass="20361">MRVARCSALLLAAAAACATAPASRPPPEDGAARLFQATSAAGSEGGYESGRVTRTGIAGPFVLTYLTPGEELEIVAAAGPIGRVRAPLAQPFHLAAGMRLAAPDGGAPETVYAGYRPMPMTRPLEAWIGRQILVAVPGAQPEQWWLREVGSDHLTVERSRTYRVIPLRRVGEITWTELTGIDPTPRVTLGPE</sequence>
<protein>
    <recommendedName>
        <fullName evidence="4">Lipoprotein</fullName>
    </recommendedName>
</protein>
<evidence type="ECO:0008006" key="4">
    <source>
        <dbReference type="Google" id="ProtNLM"/>
    </source>
</evidence>
<gene>
    <name evidence="2" type="ORF">AMOR_26500</name>
</gene>
<dbReference type="PROSITE" id="PS51257">
    <property type="entry name" value="PROKAR_LIPOPROTEIN"/>
    <property type="match status" value="1"/>
</dbReference>
<evidence type="ECO:0000313" key="3">
    <source>
        <dbReference type="Proteomes" id="UP001162891"/>
    </source>
</evidence>
<proteinExistence type="predicted"/>
<evidence type="ECO:0000256" key="1">
    <source>
        <dbReference type="SAM" id="SignalP"/>
    </source>
</evidence>
<name>A0ABM7WW13_9BACT</name>
<organism evidence="2 3">
    <name type="scientific">Anaeromyxobacter oryzae</name>
    <dbReference type="NCBI Taxonomy" id="2918170"/>
    <lineage>
        <taxon>Bacteria</taxon>
        <taxon>Pseudomonadati</taxon>
        <taxon>Myxococcota</taxon>
        <taxon>Myxococcia</taxon>
        <taxon>Myxococcales</taxon>
        <taxon>Cystobacterineae</taxon>
        <taxon>Anaeromyxobacteraceae</taxon>
        <taxon>Anaeromyxobacter</taxon>
    </lineage>
</organism>
<keyword evidence="1" id="KW-0732">Signal</keyword>